<dbReference type="OrthoDB" id="728at2759"/>
<evidence type="ECO:0000256" key="1">
    <source>
        <dbReference type="ARBA" id="ARBA00001933"/>
    </source>
</evidence>
<reference evidence="5 6" key="1">
    <citation type="submission" date="2018-02" db="EMBL/GenBank/DDBJ databases">
        <title>The genomes of Aspergillus section Nigri reveals drivers in fungal speciation.</title>
        <authorList>
            <consortium name="DOE Joint Genome Institute"/>
            <person name="Vesth T.C."/>
            <person name="Nybo J."/>
            <person name="Theobald S."/>
            <person name="Brandl J."/>
            <person name="Frisvad J.C."/>
            <person name="Nielsen K.F."/>
            <person name="Lyhne E.K."/>
            <person name="Kogle M.E."/>
            <person name="Kuo A."/>
            <person name="Riley R."/>
            <person name="Clum A."/>
            <person name="Nolan M."/>
            <person name="Lipzen A."/>
            <person name="Salamov A."/>
            <person name="Henrissat B."/>
            <person name="Wiebenga A."/>
            <person name="De vries R.P."/>
            <person name="Grigoriev I.V."/>
            <person name="Mortensen U.H."/>
            <person name="Andersen M.R."/>
            <person name="Baker S.E."/>
        </authorList>
    </citation>
    <scope>NUCLEOTIDE SEQUENCE [LARGE SCALE GENOMIC DNA]</scope>
    <source>
        <strain evidence="5 6">CBS 101889</strain>
    </source>
</reference>
<evidence type="ECO:0000259" key="4">
    <source>
        <dbReference type="Pfam" id="PF00291"/>
    </source>
</evidence>
<keyword evidence="6" id="KW-1185">Reference proteome</keyword>
<evidence type="ECO:0000313" key="6">
    <source>
        <dbReference type="Proteomes" id="UP000248961"/>
    </source>
</evidence>
<organism evidence="5 6">
    <name type="scientific">Aspergillus homomorphus (strain CBS 101889)</name>
    <dbReference type="NCBI Taxonomy" id="1450537"/>
    <lineage>
        <taxon>Eukaryota</taxon>
        <taxon>Fungi</taxon>
        <taxon>Dikarya</taxon>
        <taxon>Ascomycota</taxon>
        <taxon>Pezizomycotina</taxon>
        <taxon>Eurotiomycetes</taxon>
        <taxon>Eurotiomycetidae</taxon>
        <taxon>Eurotiales</taxon>
        <taxon>Aspergillaceae</taxon>
        <taxon>Aspergillus</taxon>
        <taxon>Aspergillus subgen. Circumdati</taxon>
    </lineage>
</organism>
<evidence type="ECO:0000256" key="3">
    <source>
        <dbReference type="ARBA" id="ARBA00022898"/>
    </source>
</evidence>
<proteinExistence type="inferred from homology"/>
<dbReference type="InterPro" id="IPR001216">
    <property type="entry name" value="P-phosphate_BS"/>
</dbReference>
<keyword evidence="3" id="KW-0663">Pyridoxal phosphate</keyword>
<dbReference type="Gene3D" id="3.40.50.1100">
    <property type="match status" value="3"/>
</dbReference>
<dbReference type="AlphaFoldDB" id="A0A395HYA7"/>
<gene>
    <name evidence="5" type="ORF">BO97DRAFT_470278</name>
</gene>
<dbReference type="Pfam" id="PF00291">
    <property type="entry name" value="PALP"/>
    <property type="match status" value="1"/>
</dbReference>
<dbReference type="STRING" id="1450537.A0A395HYA7"/>
<dbReference type="PROSITE" id="PS00901">
    <property type="entry name" value="CYS_SYNTHASE"/>
    <property type="match status" value="1"/>
</dbReference>
<dbReference type="SUPFAM" id="SSF53686">
    <property type="entry name" value="Tryptophan synthase beta subunit-like PLP-dependent enzymes"/>
    <property type="match status" value="1"/>
</dbReference>
<dbReference type="EMBL" id="KZ824283">
    <property type="protein sequence ID" value="RAL12425.1"/>
    <property type="molecule type" value="Genomic_DNA"/>
</dbReference>
<dbReference type="InterPro" id="IPR036052">
    <property type="entry name" value="TrpB-like_PALP_sf"/>
</dbReference>
<comment type="cofactor">
    <cofactor evidence="1">
        <name>pyridoxal 5'-phosphate</name>
        <dbReference type="ChEBI" id="CHEBI:597326"/>
    </cofactor>
</comment>
<evidence type="ECO:0000313" key="5">
    <source>
        <dbReference type="EMBL" id="RAL12425.1"/>
    </source>
</evidence>
<dbReference type="GO" id="GO:0006535">
    <property type="term" value="P:cysteine biosynthetic process from serine"/>
    <property type="evidence" value="ECO:0007669"/>
    <property type="project" value="InterPro"/>
</dbReference>
<accession>A0A395HYA7</accession>
<dbReference type="GeneID" id="37204223"/>
<evidence type="ECO:0000256" key="2">
    <source>
        <dbReference type="ARBA" id="ARBA00007103"/>
    </source>
</evidence>
<comment type="similarity">
    <text evidence="2">Belongs to the cysteine synthase/cystathionine beta-synthase family.</text>
</comment>
<feature type="domain" description="Tryptophan synthase beta chain-like PALP" evidence="4">
    <location>
        <begin position="46"/>
        <end position="159"/>
    </location>
</feature>
<dbReference type="InterPro" id="IPR001926">
    <property type="entry name" value="TrpB-like_PALP"/>
</dbReference>
<dbReference type="PANTHER" id="PTHR10314">
    <property type="entry name" value="CYSTATHIONINE BETA-SYNTHASE"/>
    <property type="match status" value="1"/>
</dbReference>
<dbReference type="InterPro" id="IPR050214">
    <property type="entry name" value="Cys_Synth/Cystath_Beta-Synth"/>
</dbReference>
<dbReference type="FunFam" id="3.40.50.1100:FF:000003">
    <property type="entry name" value="Cystathionine beta-synthase"/>
    <property type="match status" value="1"/>
</dbReference>
<name>A0A395HYA7_ASPHC</name>
<dbReference type="VEuPathDB" id="FungiDB:BO97DRAFT_470278"/>
<protein>
    <submittedName>
        <fullName evidence="5">Tryptophan synthase beta subunit-like PLP-dependent enzyme</fullName>
    </submittedName>
</protein>
<dbReference type="Proteomes" id="UP000248961">
    <property type="component" value="Unassembled WGS sequence"/>
</dbReference>
<sequence length="256" mass="28077">MTVDLECGALIVACKNGSRLRHDPFWNSGQLLSDSVAEHIGAFSLANICAKLEYFNAGGSVKDRIARRMVEQAERDGKIKPGDTLIEASSGNNGIAIALMAAVKGYKCIITFSEKMSFEKEQILLAHSVRVVRTPAGRLNEEIPDSWILDQYNNPENPATDEFGPAEKIYTVTVVAKGLRKRNPDSEFLVEGIEYDLVPGVLDQAAPSLWVRTTDEASFNCARELVSKEGLLRGGSSRAAFAGLIEFLKLRPEFNL</sequence>
<dbReference type="RefSeq" id="XP_025551579.1">
    <property type="nucleotide sequence ID" value="XM_025699934.1"/>
</dbReference>